<evidence type="ECO:0000313" key="3">
    <source>
        <dbReference type="Proteomes" id="UP000562395"/>
    </source>
</evidence>
<gene>
    <name evidence="2" type="ORF">GGQ88_001911</name>
</gene>
<keyword evidence="1" id="KW-1133">Transmembrane helix</keyword>
<keyword evidence="3" id="KW-1185">Reference proteome</keyword>
<comment type="caution">
    <text evidence="2">The sequence shown here is derived from an EMBL/GenBank/DDBJ whole genome shotgun (WGS) entry which is preliminary data.</text>
</comment>
<organism evidence="2 3">
    <name type="scientific">Novosphingobium hassiacum</name>
    <dbReference type="NCBI Taxonomy" id="173676"/>
    <lineage>
        <taxon>Bacteria</taxon>
        <taxon>Pseudomonadati</taxon>
        <taxon>Pseudomonadota</taxon>
        <taxon>Alphaproteobacteria</taxon>
        <taxon>Sphingomonadales</taxon>
        <taxon>Sphingomonadaceae</taxon>
        <taxon>Novosphingobium</taxon>
    </lineage>
</organism>
<keyword evidence="1" id="KW-0812">Transmembrane</keyword>
<protein>
    <submittedName>
        <fullName evidence="2">Type VI protein secretion system component VasK</fullName>
    </submittedName>
</protein>
<keyword evidence="1" id="KW-0472">Membrane</keyword>
<dbReference type="AlphaFoldDB" id="A0A7W6EW62"/>
<dbReference type="EMBL" id="JACICY010000003">
    <property type="protein sequence ID" value="MBB3860645.1"/>
    <property type="molecule type" value="Genomic_DNA"/>
</dbReference>
<proteinExistence type="predicted"/>
<evidence type="ECO:0000256" key="1">
    <source>
        <dbReference type="SAM" id="Phobius"/>
    </source>
</evidence>
<feature type="transmembrane region" description="Helical" evidence="1">
    <location>
        <begin position="41"/>
        <end position="60"/>
    </location>
</feature>
<name>A0A7W6EW62_9SPHN</name>
<dbReference type="RefSeq" id="WP_183612888.1">
    <property type="nucleotide sequence ID" value="NZ_JACICY010000003.1"/>
</dbReference>
<dbReference type="Proteomes" id="UP000562395">
    <property type="component" value="Unassembled WGS sequence"/>
</dbReference>
<feature type="transmembrane region" description="Helical" evidence="1">
    <location>
        <begin position="72"/>
        <end position="92"/>
    </location>
</feature>
<feature type="transmembrane region" description="Helical" evidence="1">
    <location>
        <begin position="12"/>
        <end position="35"/>
    </location>
</feature>
<reference evidence="2 3" key="1">
    <citation type="submission" date="2020-08" db="EMBL/GenBank/DDBJ databases">
        <title>Genomic Encyclopedia of Type Strains, Phase IV (KMG-IV): sequencing the most valuable type-strain genomes for metagenomic binning, comparative biology and taxonomic classification.</title>
        <authorList>
            <person name="Goeker M."/>
        </authorList>
    </citation>
    <scope>NUCLEOTIDE SEQUENCE [LARGE SCALE GENOMIC DNA]</scope>
    <source>
        <strain evidence="2 3">DSM 14552</strain>
    </source>
</reference>
<evidence type="ECO:0000313" key="2">
    <source>
        <dbReference type="EMBL" id="MBB3860645.1"/>
    </source>
</evidence>
<accession>A0A7W6EW62</accession>
<sequence length="93" mass="9777">MHDAFTEPVDWRGAALAFTIWMAHFGVLWGASSIFPDASPARWIALIATVLAMAALVLVWRRRSPESSGAVLPLACALAAAAVLFGAMPAVIG</sequence>